<dbReference type="AlphaFoldDB" id="A0A7J7IMW7"/>
<protein>
    <submittedName>
        <fullName evidence="1">Uncharacterized protein</fullName>
    </submittedName>
</protein>
<evidence type="ECO:0000313" key="2">
    <source>
        <dbReference type="Proteomes" id="UP000530660"/>
    </source>
</evidence>
<reference evidence="1 2" key="1">
    <citation type="journal article" date="2020" name="J. Phycol.">
        <title>Comparative genome analysis reveals Cyanidiococcus gen. nov., a new extremophilic red algal genus sister to Cyanidioschyzon (Cyanidioschyzonaceae, Rhodophyta).</title>
        <authorList>
            <person name="Liu S.-L."/>
            <person name="Chiang Y.-R."/>
            <person name="Yoon H.S."/>
            <person name="Fu H.-Y."/>
        </authorList>
    </citation>
    <scope>NUCLEOTIDE SEQUENCE [LARGE SCALE GENOMIC DNA]</scope>
    <source>
        <strain evidence="1 2">THAL066</strain>
    </source>
</reference>
<evidence type="ECO:0000313" key="1">
    <source>
        <dbReference type="EMBL" id="KAF6004456.1"/>
    </source>
</evidence>
<sequence>MVVSLLSSATSLHHTVLKQGFESPQEADVRKPLALIKERFFWVIVTAIGRPTMNPIRERWRMLATAAAHINGPIRSYSFRGVGCSTSRFSCRTILAGAASRDDDSCILLCESIQSSAWFCPGERPGGAESDPAPWLSTLNQ</sequence>
<gene>
    <name evidence="1" type="ORF">F1559_002561</name>
</gene>
<dbReference type="EMBL" id="VWRR01000003">
    <property type="protein sequence ID" value="KAF6004456.1"/>
    <property type="molecule type" value="Genomic_DNA"/>
</dbReference>
<dbReference type="Proteomes" id="UP000530660">
    <property type="component" value="Unassembled WGS sequence"/>
</dbReference>
<accession>A0A7J7IMW7</accession>
<keyword evidence="2" id="KW-1185">Reference proteome</keyword>
<organism evidence="1 2">
    <name type="scientific">Cyanidiococcus yangmingshanensis</name>
    <dbReference type="NCBI Taxonomy" id="2690220"/>
    <lineage>
        <taxon>Eukaryota</taxon>
        <taxon>Rhodophyta</taxon>
        <taxon>Bangiophyceae</taxon>
        <taxon>Cyanidiales</taxon>
        <taxon>Cyanidiaceae</taxon>
        <taxon>Cyanidiococcus</taxon>
    </lineage>
</organism>
<comment type="caution">
    <text evidence="1">The sequence shown here is derived from an EMBL/GenBank/DDBJ whole genome shotgun (WGS) entry which is preliminary data.</text>
</comment>
<name>A0A7J7IMW7_9RHOD</name>
<proteinExistence type="predicted"/>